<gene>
    <name evidence="2" type="ORF">MM415A01858_0015</name>
    <name evidence="1" type="ORF">MM415B00808_0028</name>
</gene>
<accession>A0A6M3IXG8</accession>
<dbReference type="EMBL" id="MT142147">
    <property type="protein sequence ID" value="QJA75205.1"/>
    <property type="molecule type" value="Genomic_DNA"/>
</dbReference>
<dbReference type="NCBIfam" id="NF033394">
    <property type="entry name" value="capsid_maj_Podo"/>
    <property type="match status" value="1"/>
</dbReference>
<name>A0A6M3IXG8_9ZZZZ</name>
<dbReference type="AlphaFoldDB" id="A0A6M3IXG8"/>
<proteinExistence type="predicted"/>
<reference evidence="1" key="1">
    <citation type="submission" date="2020-03" db="EMBL/GenBank/DDBJ databases">
        <title>The deep terrestrial virosphere.</title>
        <authorList>
            <person name="Holmfeldt K."/>
            <person name="Nilsson E."/>
            <person name="Simone D."/>
            <person name="Lopez-Fernandez M."/>
            <person name="Wu X."/>
            <person name="de Brujin I."/>
            <person name="Lundin D."/>
            <person name="Andersson A."/>
            <person name="Bertilsson S."/>
            <person name="Dopson M."/>
        </authorList>
    </citation>
    <scope>NUCLEOTIDE SEQUENCE</scope>
    <source>
        <strain evidence="2">MM415A01858</strain>
        <strain evidence="1">MM415B00808</strain>
    </source>
</reference>
<sequence>MAQQTNEKAAVVVQEILKQVPDGLAKATPLWEWLSKGGKKEATGGLYLQFPIKLIKNTTQNFISGTSGVVGTTPSVQMQYGVLNWKYHYMSVNFTLEDHTIAQGKNQVVDFFAQKVKGAISDRVRQLSSSVHGTSTSNSFLFEGLQDIAAASGTAYAGLTDTDYTDDTTAYLPLITTYATPNYTSLNKMIQGVRARMQTSAFQSDGILGLMNTATYSYFLNSVVNSQRFVNEEAVAKMGFTGFYVNGVNFYLDADVPGTQDGSTADNYIYIFPKEIMQFHSVYGLGKKSPFDEEVRMPTQPIRSIQSFLCGNLACVNRRLVAVNKVFVA</sequence>
<evidence type="ECO:0000313" key="1">
    <source>
        <dbReference type="EMBL" id="QJA62243.1"/>
    </source>
</evidence>
<protein>
    <recommendedName>
        <fullName evidence="3">Capsid protein</fullName>
    </recommendedName>
</protein>
<organism evidence="1">
    <name type="scientific">viral metagenome</name>
    <dbReference type="NCBI Taxonomy" id="1070528"/>
    <lineage>
        <taxon>unclassified sequences</taxon>
        <taxon>metagenomes</taxon>
        <taxon>organismal metagenomes</taxon>
    </lineage>
</organism>
<evidence type="ECO:0000313" key="2">
    <source>
        <dbReference type="EMBL" id="QJA75205.1"/>
    </source>
</evidence>
<dbReference type="EMBL" id="MT141465">
    <property type="protein sequence ID" value="QJA62243.1"/>
    <property type="molecule type" value="Genomic_DNA"/>
</dbReference>
<dbReference type="InterPro" id="IPR049718">
    <property type="entry name" value="AKO59007-like"/>
</dbReference>
<evidence type="ECO:0008006" key="3">
    <source>
        <dbReference type="Google" id="ProtNLM"/>
    </source>
</evidence>